<evidence type="ECO:0000256" key="2">
    <source>
        <dbReference type="SAM" id="SignalP"/>
    </source>
</evidence>
<evidence type="ECO:0000313" key="4">
    <source>
        <dbReference type="Proteomes" id="UP001237011"/>
    </source>
</evidence>
<evidence type="ECO:0008006" key="5">
    <source>
        <dbReference type="Google" id="ProtNLM"/>
    </source>
</evidence>
<sequence>MKKFLLLLGGISSAAILPLSMIACNNEQKPSDDNKKWDNDGQKNPADSAGSTNGGSNQEIDKPANQNPGNSNGSANGGNNQESPSTNGSGQEAPVDNINEKVQNKAEMLKFANDLETELFSNQDEKWQKAWDEVYPLNPDKHFPASNVEFIINHLKTIWDKIAPYEKTNPSWFKNFSYEYTFDEFHDKKLINDFLYSIAKNSTITQVLQSGPDLEGDLANFTKTELTGPDLLTLYLVDWTAIKSIQDHNKVDEK</sequence>
<keyword evidence="2" id="KW-0732">Signal</keyword>
<gene>
    <name evidence="3" type="ORF">Q8852_02295</name>
</gene>
<dbReference type="RefSeq" id="WP_305938374.1">
    <property type="nucleotide sequence ID" value="NZ_CP132191.1"/>
</dbReference>
<dbReference type="PROSITE" id="PS51257">
    <property type="entry name" value="PROKAR_LIPOPROTEIN"/>
    <property type="match status" value="1"/>
</dbReference>
<name>A0ABY9HBH2_9MOLU</name>
<feature type="compositionally biased region" description="Polar residues" evidence="1">
    <location>
        <begin position="49"/>
        <end position="58"/>
    </location>
</feature>
<dbReference type="Proteomes" id="UP001237011">
    <property type="component" value="Chromosome"/>
</dbReference>
<evidence type="ECO:0000256" key="1">
    <source>
        <dbReference type="SAM" id="MobiDB-lite"/>
    </source>
</evidence>
<feature type="signal peptide" evidence="2">
    <location>
        <begin position="1"/>
        <end position="23"/>
    </location>
</feature>
<feature type="chain" id="PRO_5047156085" description="Variable surface lipoprotein" evidence="2">
    <location>
        <begin position="24"/>
        <end position="254"/>
    </location>
</feature>
<dbReference type="EMBL" id="CP132191">
    <property type="protein sequence ID" value="WLP85952.1"/>
    <property type="molecule type" value="Genomic_DNA"/>
</dbReference>
<feature type="region of interest" description="Disordered" evidence="1">
    <location>
        <begin position="28"/>
        <end position="95"/>
    </location>
</feature>
<feature type="compositionally biased region" description="Low complexity" evidence="1">
    <location>
        <begin position="63"/>
        <end position="81"/>
    </location>
</feature>
<reference evidence="3" key="1">
    <citation type="submission" date="2023-08" db="EMBL/GenBank/DDBJ databases">
        <title>Complete genome sequence of Mycoplasma seminis 2200.</title>
        <authorList>
            <person name="Spergser J."/>
        </authorList>
    </citation>
    <scope>NUCLEOTIDE SEQUENCE [LARGE SCALE GENOMIC DNA]</scope>
    <source>
        <strain evidence="3">2200</strain>
    </source>
</reference>
<organism evidence="3 4">
    <name type="scientific">Mycoplasma seminis</name>
    <dbReference type="NCBI Taxonomy" id="512749"/>
    <lineage>
        <taxon>Bacteria</taxon>
        <taxon>Bacillati</taxon>
        <taxon>Mycoplasmatota</taxon>
        <taxon>Mollicutes</taxon>
        <taxon>Mycoplasmataceae</taxon>
        <taxon>Mycoplasma</taxon>
    </lineage>
</organism>
<accession>A0ABY9HBH2</accession>
<feature type="compositionally biased region" description="Basic and acidic residues" evidence="1">
    <location>
        <begin position="29"/>
        <end position="41"/>
    </location>
</feature>
<protein>
    <recommendedName>
        <fullName evidence="5">Variable surface lipoprotein</fullName>
    </recommendedName>
</protein>
<keyword evidence="4" id="KW-1185">Reference proteome</keyword>
<proteinExistence type="predicted"/>
<evidence type="ECO:0000313" key="3">
    <source>
        <dbReference type="EMBL" id="WLP85952.1"/>
    </source>
</evidence>